<organism evidence="1 2">
    <name type="scientific">Oncorhynchus tshawytscha</name>
    <name type="common">Chinook salmon</name>
    <name type="synonym">Salmo tshawytscha</name>
    <dbReference type="NCBI Taxonomy" id="74940"/>
    <lineage>
        <taxon>Eukaryota</taxon>
        <taxon>Metazoa</taxon>
        <taxon>Chordata</taxon>
        <taxon>Craniata</taxon>
        <taxon>Vertebrata</taxon>
        <taxon>Euteleostomi</taxon>
        <taxon>Actinopterygii</taxon>
        <taxon>Neopterygii</taxon>
        <taxon>Teleostei</taxon>
        <taxon>Protacanthopterygii</taxon>
        <taxon>Salmoniformes</taxon>
        <taxon>Salmonidae</taxon>
        <taxon>Salmoninae</taxon>
        <taxon>Oncorhynchus</taxon>
    </lineage>
</organism>
<proteinExistence type="predicted"/>
<dbReference type="AlphaFoldDB" id="A0AAZ3RHD3"/>
<dbReference type="GeneTree" id="ENSGT01140000286148"/>
<dbReference type="Ensembl" id="ENSOTST00005181449.1">
    <property type="protein sequence ID" value="ENSOTSP00005140771.1"/>
    <property type="gene ID" value="ENSOTSG00005078355.1"/>
</dbReference>
<evidence type="ECO:0000313" key="1">
    <source>
        <dbReference type="Ensembl" id="ENSOTSP00005140771.1"/>
    </source>
</evidence>
<accession>A0AAZ3RHD3</accession>
<dbReference type="Proteomes" id="UP000694402">
    <property type="component" value="Unassembled WGS sequence"/>
</dbReference>
<name>A0AAZ3RHD3_ONCTS</name>
<evidence type="ECO:0000313" key="2">
    <source>
        <dbReference type="Proteomes" id="UP000694402"/>
    </source>
</evidence>
<keyword evidence="2" id="KW-1185">Reference proteome</keyword>
<protein>
    <submittedName>
        <fullName evidence="1">Uncharacterized protein</fullName>
    </submittedName>
</protein>
<reference evidence="1" key="2">
    <citation type="submission" date="2025-05" db="UniProtKB">
        <authorList>
            <consortium name="Ensembl"/>
        </authorList>
    </citation>
    <scope>IDENTIFICATION</scope>
</reference>
<sequence>MSAALKVPKNTGDSIILKWKKFGTTKTLPTAGHPTKLSNQGRRALVTSLTKNPMVTLEETWHHPYGEAWWWEHRDVWMFFSGRDWETSQNQRKDERRKVQRDP</sequence>
<reference evidence="2" key="1">
    <citation type="journal article" date="2018" name="PLoS ONE">
        <title>Chinook salmon (Oncorhynchus tshawytscha) genome and transcriptome.</title>
        <authorList>
            <person name="Christensen K.A."/>
            <person name="Leong J.S."/>
            <person name="Sakhrani D."/>
            <person name="Biagi C.A."/>
            <person name="Minkley D.R."/>
            <person name="Withler R.E."/>
            <person name="Rondeau E.B."/>
            <person name="Koop B.F."/>
            <person name="Devlin R.H."/>
        </authorList>
    </citation>
    <scope>NUCLEOTIDE SEQUENCE [LARGE SCALE GENOMIC DNA]</scope>
</reference>
<dbReference type="Ensembl" id="ENSOTST00005127962.1">
    <property type="protein sequence ID" value="ENSOTSP00005142748.1"/>
    <property type="gene ID" value="ENSOTSG00005078355.1"/>
</dbReference>